<dbReference type="InterPro" id="IPR021109">
    <property type="entry name" value="Peptidase_aspartic_dom_sf"/>
</dbReference>
<dbReference type="EMBL" id="BLLK01000016">
    <property type="protein sequence ID" value="GFH43734.1"/>
    <property type="molecule type" value="Genomic_DNA"/>
</dbReference>
<name>A0AAD3CDP0_9STRA</name>
<comment type="caution">
    <text evidence="8">The sequence shown here is derived from an EMBL/GenBank/DDBJ whole genome shotgun (WGS) entry which is preliminary data.</text>
</comment>
<feature type="signal peptide" evidence="6">
    <location>
        <begin position="1"/>
        <end position="19"/>
    </location>
</feature>
<organism evidence="8 9">
    <name type="scientific">Chaetoceros tenuissimus</name>
    <dbReference type="NCBI Taxonomy" id="426638"/>
    <lineage>
        <taxon>Eukaryota</taxon>
        <taxon>Sar</taxon>
        <taxon>Stramenopiles</taxon>
        <taxon>Ochrophyta</taxon>
        <taxon>Bacillariophyta</taxon>
        <taxon>Coscinodiscophyceae</taxon>
        <taxon>Chaetocerotophycidae</taxon>
        <taxon>Chaetocerotales</taxon>
        <taxon>Chaetocerotaceae</taxon>
        <taxon>Chaetoceros</taxon>
    </lineage>
</organism>
<evidence type="ECO:0000313" key="9">
    <source>
        <dbReference type="Proteomes" id="UP001054902"/>
    </source>
</evidence>
<keyword evidence="2" id="KW-0645">Protease</keyword>
<dbReference type="PANTHER" id="PTHR12917:SF1">
    <property type="entry name" value="AT13091P"/>
    <property type="match status" value="1"/>
</dbReference>
<evidence type="ECO:0000313" key="8">
    <source>
        <dbReference type="EMBL" id="GFH43734.1"/>
    </source>
</evidence>
<dbReference type="InterPro" id="IPR019103">
    <property type="entry name" value="Peptidase_aspartic_DDI1-type"/>
</dbReference>
<dbReference type="GO" id="GO:0004190">
    <property type="term" value="F:aspartic-type endopeptidase activity"/>
    <property type="evidence" value="ECO:0007669"/>
    <property type="project" value="UniProtKB-KW"/>
</dbReference>
<evidence type="ECO:0000256" key="5">
    <source>
        <dbReference type="SAM" id="MobiDB-lite"/>
    </source>
</evidence>
<evidence type="ECO:0000256" key="3">
    <source>
        <dbReference type="ARBA" id="ARBA00022750"/>
    </source>
</evidence>
<feature type="region of interest" description="Disordered" evidence="5">
    <location>
        <begin position="294"/>
        <end position="317"/>
    </location>
</feature>
<evidence type="ECO:0000256" key="4">
    <source>
        <dbReference type="ARBA" id="ARBA00022801"/>
    </source>
</evidence>
<gene>
    <name evidence="8" type="ORF">CTEN210_00207</name>
</gene>
<keyword evidence="6" id="KW-0732">Signal</keyword>
<feature type="region of interest" description="Disordered" evidence="5">
    <location>
        <begin position="358"/>
        <end position="406"/>
    </location>
</feature>
<evidence type="ECO:0000256" key="6">
    <source>
        <dbReference type="SAM" id="SignalP"/>
    </source>
</evidence>
<evidence type="ECO:0000256" key="2">
    <source>
        <dbReference type="ARBA" id="ARBA00022670"/>
    </source>
</evidence>
<keyword evidence="9" id="KW-1185">Reference proteome</keyword>
<feature type="compositionally biased region" description="Polar residues" evidence="5">
    <location>
        <begin position="93"/>
        <end position="107"/>
    </location>
</feature>
<protein>
    <recommendedName>
        <fullName evidence="7">Aspartic peptidase DDI1-type domain-containing protein</fullName>
    </recommendedName>
</protein>
<comment type="similarity">
    <text evidence="1">Belongs to the DDI1 family.</text>
</comment>
<proteinExistence type="inferred from homology"/>
<dbReference type="SUPFAM" id="SSF50630">
    <property type="entry name" value="Acid proteases"/>
    <property type="match status" value="1"/>
</dbReference>
<evidence type="ECO:0000259" key="7">
    <source>
        <dbReference type="Pfam" id="PF09668"/>
    </source>
</evidence>
<dbReference type="Pfam" id="PF09668">
    <property type="entry name" value="Asp_protease"/>
    <property type="match status" value="1"/>
</dbReference>
<dbReference type="GO" id="GO:0006508">
    <property type="term" value="P:proteolysis"/>
    <property type="evidence" value="ECO:0007669"/>
    <property type="project" value="UniProtKB-KW"/>
</dbReference>
<keyword evidence="3" id="KW-0064">Aspartyl protease</keyword>
<dbReference type="Gene3D" id="2.40.70.10">
    <property type="entry name" value="Acid Proteases"/>
    <property type="match status" value="1"/>
</dbReference>
<keyword evidence="4" id="KW-0378">Hydrolase</keyword>
<evidence type="ECO:0000256" key="1">
    <source>
        <dbReference type="ARBA" id="ARBA00009136"/>
    </source>
</evidence>
<feature type="region of interest" description="Disordered" evidence="5">
    <location>
        <begin position="39"/>
        <end position="107"/>
    </location>
</feature>
<accession>A0AAD3CDP0</accession>
<reference evidence="8 9" key="1">
    <citation type="journal article" date="2021" name="Sci. Rep.">
        <title>The genome of the diatom Chaetoceros tenuissimus carries an ancient integrated fragment of an extant virus.</title>
        <authorList>
            <person name="Hongo Y."/>
            <person name="Kimura K."/>
            <person name="Takaki Y."/>
            <person name="Yoshida Y."/>
            <person name="Baba S."/>
            <person name="Kobayashi G."/>
            <person name="Nagasaki K."/>
            <person name="Hano T."/>
            <person name="Tomaru Y."/>
        </authorList>
    </citation>
    <scope>NUCLEOTIDE SEQUENCE [LARGE SCALE GENOMIC DNA]</scope>
    <source>
        <strain evidence="8 9">NIES-3715</strain>
    </source>
</reference>
<feature type="compositionally biased region" description="Basic and acidic residues" evidence="5">
    <location>
        <begin position="67"/>
        <end position="92"/>
    </location>
</feature>
<dbReference type="PANTHER" id="PTHR12917">
    <property type="entry name" value="ASPARTYL PROTEASE DDI-RELATED"/>
    <property type="match status" value="1"/>
</dbReference>
<sequence>MKRAAKSLVICSILVPSLGLPSRNGPMSTPTTIARADSLESTTKHAASPVDTFKSNNSNKSRKDRSRIRSRDYCSRMEDDDLSCHADDRDESTLSSRTSHGPLSSRLENMLQQDRTSVVVAATTVMRKEQSRISNHHQRSRLIQIPMALSLQHDSEITEEIPVATFLDTGAEVTVMTYEAAKRAGIAHLIDTRYRGHASGVAGVSCRVLGRIPANSVSFIINDEDVIDASPAITILEDRIMQGHTVDILLGLDVLEEWQALICLRDKTLTVRNGCRKVDERDIVIPFVGSNRHHNISSKQQKGVKQNPYGLGSHTESSFGIKKKSVNNTFREEKASTKLYGNRSNPFARDSSLLESELDELDSNKKPKSSSLLEAELDELDSRKRPRDSYFSSWENDDGNKFSEDIETSFTTAAEDKEEFDDFSDTSYFESEEDFTDDFDLSGV</sequence>
<feature type="chain" id="PRO_5042196346" description="Aspartic peptidase DDI1-type domain-containing protein" evidence="6">
    <location>
        <begin position="20"/>
        <end position="444"/>
    </location>
</feature>
<dbReference type="Proteomes" id="UP001054902">
    <property type="component" value="Unassembled WGS sequence"/>
</dbReference>
<feature type="domain" description="Aspartic peptidase DDI1-type" evidence="7">
    <location>
        <begin position="160"/>
        <end position="262"/>
    </location>
</feature>
<dbReference type="AlphaFoldDB" id="A0AAD3CDP0"/>